<dbReference type="CDD" id="cd01949">
    <property type="entry name" value="GGDEF"/>
    <property type="match status" value="1"/>
</dbReference>
<keyword evidence="5" id="KW-0812">Transmembrane</keyword>
<evidence type="ECO:0000256" key="3">
    <source>
        <dbReference type="ARBA" id="ARBA00012528"/>
    </source>
</evidence>
<evidence type="ECO:0000256" key="4">
    <source>
        <dbReference type="ARBA" id="ARBA00034247"/>
    </source>
</evidence>
<dbReference type="AlphaFoldDB" id="A0A2D0AF69"/>
<dbReference type="InterPro" id="IPR029787">
    <property type="entry name" value="Nucleotide_cyclase"/>
</dbReference>
<comment type="caution">
    <text evidence="7">The sequence shown here is derived from an EMBL/GenBank/DDBJ whole genome shotgun (WGS) entry which is preliminary data.</text>
</comment>
<dbReference type="GO" id="GO:0005886">
    <property type="term" value="C:plasma membrane"/>
    <property type="evidence" value="ECO:0007669"/>
    <property type="project" value="UniProtKB-SubCell"/>
</dbReference>
<evidence type="ECO:0000256" key="2">
    <source>
        <dbReference type="ARBA" id="ARBA00004533"/>
    </source>
</evidence>
<comment type="subcellular location">
    <subcellularLocation>
        <location evidence="2">Cell inner membrane</location>
    </subcellularLocation>
</comment>
<accession>A0A2D0AF69</accession>
<dbReference type="InterPro" id="IPR000160">
    <property type="entry name" value="GGDEF_dom"/>
</dbReference>
<evidence type="ECO:0000259" key="6">
    <source>
        <dbReference type="PROSITE" id="PS50887"/>
    </source>
</evidence>
<dbReference type="GO" id="GO:1902201">
    <property type="term" value="P:negative regulation of bacterial-type flagellum-dependent cell motility"/>
    <property type="evidence" value="ECO:0007669"/>
    <property type="project" value="TreeGrafter"/>
</dbReference>
<dbReference type="CDD" id="cd12915">
    <property type="entry name" value="PDC2_DGC_like"/>
    <property type="match status" value="1"/>
</dbReference>
<dbReference type="FunFam" id="3.30.70.270:FF:000001">
    <property type="entry name" value="Diguanylate cyclase domain protein"/>
    <property type="match status" value="1"/>
</dbReference>
<dbReference type="STRING" id="46680.GCA_000807755_05568"/>
<organism evidence="7 8">
    <name type="scientific">Pseudomonas nitroreducens</name>
    <dbReference type="NCBI Taxonomy" id="46680"/>
    <lineage>
        <taxon>Bacteria</taxon>
        <taxon>Pseudomonadati</taxon>
        <taxon>Pseudomonadota</taxon>
        <taxon>Gammaproteobacteria</taxon>
        <taxon>Pseudomonadales</taxon>
        <taxon>Pseudomonadaceae</taxon>
        <taxon>Pseudomonas</taxon>
    </lineage>
</organism>
<dbReference type="Gene3D" id="3.30.450.20">
    <property type="entry name" value="PAS domain"/>
    <property type="match status" value="2"/>
</dbReference>
<dbReference type="GO" id="GO:0052621">
    <property type="term" value="F:diguanylate cyclase activity"/>
    <property type="evidence" value="ECO:0007669"/>
    <property type="project" value="UniProtKB-EC"/>
</dbReference>
<protein>
    <recommendedName>
        <fullName evidence="3">diguanylate cyclase</fullName>
        <ecNumber evidence="3">2.7.7.65</ecNumber>
    </recommendedName>
</protein>
<keyword evidence="5" id="KW-0472">Membrane</keyword>
<name>A0A2D0AF69_PSENT</name>
<dbReference type="SMART" id="SM00267">
    <property type="entry name" value="GGDEF"/>
    <property type="match status" value="1"/>
</dbReference>
<proteinExistence type="predicted"/>
<dbReference type="CDD" id="cd12914">
    <property type="entry name" value="PDC1_DGC_like"/>
    <property type="match status" value="1"/>
</dbReference>
<dbReference type="EC" id="2.7.7.65" evidence="3"/>
<feature type="transmembrane region" description="Helical" evidence="5">
    <location>
        <begin position="274"/>
        <end position="297"/>
    </location>
</feature>
<evidence type="ECO:0000313" key="8">
    <source>
        <dbReference type="Proteomes" id="UP000198145"/>
    </source>
</evidence>
<dbReference type="PANTHER" id="PTHR45138:SF9">
    <property type="entry name" value="DIGUANYLATE CYCLASE DGCM-RELATED"/>
    <property type="match status" value="1"/>
</dbReference>
<comment type="cofactor">
    <cofactor evidence="1">
        <name>Mg(2+)</name>
        <dbReference type="ChEBI" id="CHEBI:18420"/>
    </cofactor>
</comment>
<comment type="catalytic activity">
    <reaction evidence="4">
        <text>2 GTP = 3',3'-c-di-GMP + 2 diphosphate</text>
        <dbReference type="Rhea" id="RHEA:24898"/>
        <dbReference type="ChEBI" id="CHEBI:33019"/>
        <dbReference type="ChEBI" id="CHEBI:37565"/>
        <dbReference type="ChEBI" id="CHEBI:58805"/>
        <dbReference type="EC" id="2.7.7.65"/>
    </reaction>
</comment>
<dbReference type="Gene3D" id="3.30.70.270">
    <property type="match status" value="1"/>
</dbReference>
<dbReference type="Proteomes" id="UP000198145">
    <property type="component" value="Unassembled WGS sequence"/>
</dbReference>
<reference evidence="7 8" key="1">
    <citation type="submission" date="2017-06" db="EMBL/GenBank/DDBJ databases">
        <title>Draft genome of Pseudomonas nitroreducens DF05.</title>
        <authorList>
            <person name="Iyer R."/>
        </authorList>
    </citation>
    <scope>NUCLEOTIDE SEQUENCE [LARGE SCALE GENOMIC DNA]</scope>
    <source>
        <strain evidence="7 8">DF05</strain>
    </source>
</reference>
<dbReference type="eggNOG" id="COG3706">
    <property type="taxonomic scope" value="Bacteria"/>
</dbReference>
<evidence type="ECO:0000256" key="1">
    <source>
        <dbReference type="ARBA" id="ARBA00001946"/>
    </source>
</evidence>
<dbReference type="NCBIfam" id="TIGR00254">
    <property type="entry name" value="GGDEF"/>
    <property type="match status" value="1"/>
</dbReference>
<dbReference type="Pfam" id="PF00990">
    <property type="entry name" value="GGDEF"/>
    <property type="match status" value="1"/>
</dbReference>
<evidence type="ECO:0000256" key="5">
    <source>
        <dbReference type="SAM" id="Phobius"/>
    </source>
</evidence>
<feature type="domain" description="GGDEF" evidence="6">
    <location>
        <begin position="347"/>
        <end position="480"/>
    </location>
</feature>
<dbReference type="RefSeq" id="WP_088418096.1">
    <property type="nucleotide sequence ID" value="NZ_NJBA01000004.1"/>
</dbReference>
<dbReference type="PANTHER" id="PTHR45138">
    <property type="entry name" value="REGULATORY COMPONENTS OF SENSORY TRANSDUCTION SYSTEM"/>
    <property type="match status" value="1"/>
</dbReference>
<dbReference type="PROSITE" id="PS50887">
    <property type="entry name" value="GGDEF"/>
    <property type="match status" value="1"/>
</dbReference>
<dbReference type="InterPro" id="IPR050469">
    <property type="entry name" value="Diguanylate_Cyclase"/>
</dbReference>
<keyword evidence="5" id="KW-1133">Transmembrane helix</keyword>
<evidence type="ECO:0000313" key="7">
    <source>
        <dbReference type="EMBL" id="OWP50739.1"/>
    </source>
</evidence>
<dbReference type="SUPFAM" id="SSF55073">
    <property type="entry name" value="Nucleotide cyclase"/>
    <property type="match status" value="1"/>
</dbReference>
<dbReference type="GO" id="GO:0043709">
    <property type="term" value="P:cell adhesion involved in single-species biofilm formation"/>
    <property type="evidence" value="ECO:0007669"/>
    <property type="project" value="TreeGrafter"/>
</dbReference>
<gene>
    <name evidence="7" type="ORF">CEG18_14500</name>
</gene>
<dbReference type="EMBL" id="NJBA01000004">
    <property type="protein sequence ID" value="OWP50739.1"/>
    <property type="molecule type" value="Genomic_DNA"/>
</dbReference>
<dbReference type="InterPro" id="IPR043128">
    <property type="entry name" value="Rev_trsase/Diguanyl_cyclase"/>
</dbReference>
<sequence length="480" mass="52902">MLKPIRVFCLTFLLAVLASLLAGWHMLQMKQDALAYAHATGKNTLLLVEREFHRDLDVHAQTLLTLSNVITGPTTPALSQQVLQELVEGHAAGSVQSGTLVVTDARGELLADLNHAGESSRDLSMREYFTSARDNPGRLLLSHPFMPSYPRSSTSTALSRAVLDKDGQFVGVVAAIKELQHMESFVRDLDLGKHGVITIRLLDGTVLAQWPHDPTRAHGDEVDTFREFVDSGRNDYFRQQNGTSNAYWRGYRRIGDYQAVVSVELCREAILNTWTARTLITSGLLVAINAATIFFAYRLTRDLRRRDAKESHLRNQADTDPLTGLHNRRWFDEKSHREWHRRRAGDGNLAVLMMDIDQFKAYNDHYGHPRGDLALVSVAHLVSQGCQREDDGAARYGGEEFVVILPGCDTAAAATVAESIRRSVEEAALPHEKGARGIVTISVGVASTSSTQAGSIEALIAAADANLYKAKEGGRNRVVA</sequence>